<protein>
    <submittedName>
        <fullName evidence="3">Uncharacterized protein</fullName>
    </submittedName>
</protein>
<dbReference type="InterPro" id="IPR046619">
    <property type="entry name" value="DUF6732"/>
</dbReference>
<dbReference type="Proteomes" id="UP000003635">
    <property type="component" value="Unassembled WGS sequence"/>
</dbReference>
<sequence>MRSLTILALLAASPAAAHPGHIAEVAGHGHWIAAGALGLAALVGLLGARGKRKDDAADDAAETDAETAES</sequence>
<keyword evidence="4" id="KW-1185">Reference proteome</keyword>
<feature type="chain" id="PRO_5004207451" evidence="2">
    <location>
        <begin position="18"/>
        <end position="70"/>
    </location>
</feature>
<dbReference type="EMBL" id="AAOT01000058">
    <property type="protein sequence ID" value="EAR49588.1"/>
    <property type="molecule type" value="Genomic_DNA"/>
</dbReference>
<organism evidence="3 4">
    <name type="scientific">Oceanicola granulosus (strain ATCC BAA-861 / DSM 15982 / KCTC 12143 / HTCC2516)</name>
    <dbReference type="NCBI Taxonomy" id="314256"/>
    <lineage>
        <taxon>Bacteria</taxon>
        <taxon>Pseudomonadati</taxon>
        <taxon>Pseudomonadota</taxon>
        <taxon>Alphaproteobacteria</taxon>
        <taxon>Rhodobacterales</taxon>
        <taxon>Roseobacteraceae</taxon>
        <taxon>Oceanicola</taxon>
    </lineage>
</organism>
<accession>Q2CA96</accession>
<keyword evidence="1" id="KW-0472">Membrane</keyword>
<proteinExistence type="predicted"/>
<dbReference type="STRING" id="314256.OG2516_09128"/>
<dbReference type="Pfam" id="PF20506">
    <property type="entry name" value="DUF6732"/>
    <property type="match status" value="1"/>
</dbReference>
<keyword evidence="2" id="KW-0732">Signal</keyword>
<reference evidence="3 4" key="1">
    <citation type="journal article" date="2010" name="J. Bacteriol.">
        <title>Genome sequences of Oceanicola granulosus HTCC2516(T) and Oceanicola batsensis HTCC2597(TDelta).</title>
        <authorList>
            <person name="Thrash J.C."/>
            <person name="Cho J.C."/>
            <person name="Vergin K.L."/>
            <person name="Giovannoni S.J."/>
        </authorList>
    </citation>
    <scope>NUCLEOTIDE SEQUENCE [LARGE SCALE GENOMIC DNA]</scope>
    <source>
        <strain evidence="4">ATCC BAA-861 / DSM 15982 / KCTC 12143 / HTCC2516</strain>
    </source>
</reference>
<gene>
    <name evidence="3" type="ORF">OG2516_09128</name>
</gene>
<dbReference type="HOGENOM" id="CLU_190726_0_0_5"/>
<dbReference type="AlphaFoldDB" id="Q2CA96"/>
<dbReference type="eggNOG" id="ENOG5033CWU">
    <property type="taxonomic scope" value="Bacteria"/>
</dbReference>
<evidence type="ECO:0000313" key="3">
    <source>
        <dbReference type="EMBL" id="EAR49588.1"/>
    </source>
</evidence>
<keyword evidence="1" id="KW-1133">Transmembrane helix</keyword>
<name>Q2CA96_OCEGH</name>
<feature type="signal peptide" evidence="2">
    <location>
        <begin position="1"/>
        <end position="17"/>
    </location>
</feature>
<keyword evidence="1" id="KW-0812">Transmembrane</keyword>
<evidence type="ECO:0000313" key="4">
    <source>
        <dbReference type="Proteomes" id="UP000003635"/>
    </source>
</evidence>
<dbReference type="RefSeq" id="WP_007255347.1">
    <property type="nucleotide sequence ID" value="NZ_CH724107.1"/>
</dbReference>
<comment type="caution">
    <text evidence="3">The sequence shown here is derived from an EMBL/GenBank/DDBJ whole genome shotgun (WGS) entry which is preliminary data.</text>
</comment>
<feature type="transmembrane region" description="Helical" evidence="1">
    <location>
        <begin position="27"/>
        <end position="48"/>
    </location>
</feature>
<evidence type="ECO:0000256" key="1">
    <source>
        <dbReference type="SAM" id="Phobius"/>
    </source>
</evidence>
<evidence type="ECO:0000256" key="2">
    <source>
        <dbReference type="SAM" id="SignalP"/>
    </source>
</evidence>